<comment type="similarity">
    <text evidence="2 6">Belongs to the C1D family.</text>
</comment>
<evidence type="ECO:0000256" key="6">
    <source>
        <dbReference type="RuleBase" id="RU368003"/>
    </source>
</evidence>
<dbReference type="Pfam" id="PF04000">
    <property type="entry name" value="Sas10_Utp3"/>
    <property type="match status" value="1"/>
</dbReference>
<dbReference type="AlphaFoldDB" id="A0A8H6SNZ0"/>
<comment type="subcellular location">
    <subcellularLocation>
        <location evidence="1 6">Nucleus</location>
    </subcellularLocation>
</comment>
<evidence type="ECO:0000256" key="4">
    <source>
        <dbReference type="ARBA" id="ARBA00022884"/>
    </source>
</evidence>
<evidence type="ECO:0000256" key="2">
    <source>
        <dbReference type="ARBA" id="ARBA00009154"/>
    </source>
</evidence>
<dbReference type="InterPro" id="IPR011082">
    <property type="entry name" value="Exosome-assoc_fac/DNA_repair"/>
</dbReference>
<evidence type="ECO:0000313" key="8">
    <source>
        <dbReference type="EMBL" id="KAF7302498.1"/>
    </source>
</evidence>
<keyword evidence="4 6" id="KW-0694">RNA-binding</keyword>
<dbReference type="GO" id="GO:0005730">
    <property type="term" value="C:nucleolus"/>
    <property type="evidence" value="ECO:0007669"/>
    <property type="project" value="TreeGrafter"/>
</dbReference>
<feature type="compositionally biased region" description="Basic residues" evidence="7">
    <location>
        <begin position="278"/>
        <end position="288"/>
    </location>
</feature>
<dbReference type="GO" id="GO:0003723">
    <property type="term" value="F:RNA binding"/>
    <property type="evidence" value="ECO:0007669"/>
    <property type="project" value="UniProtKB-UniRule"/>
</dbReference>
<feature type="compositionally biased region" description="Acidic residues" evidence="7">
    <location>
        <begin position="174"/>
        <end position="189"/>
    </location>
</feature>
<feature type="compositionally biased region" description="Low complexity" evidence="7">
    <location>
        <begin position="135"/>
        <end position="147"/>
    </location>
</feature>
<dbReference type="Proteomes" id="UP000613580">
    <property type="component" value="Unassembled WGS sequence"/>
</dbReference>
<reference evidence="8" key="1">
    <citation type="submission" date="2020-05" db="EMBL/GenBank/DDBJ databases">
        <title>Mycena genomes resolve the evolution of fungal bioluminescence.</title>
        <authorList>
            <person name="Tsai I.J."/>
        </authorList>
    </citation>
    <scope>NUCLEOTIDE SEQUENCE</scope>
    <source>
        <strain evidence="8">110903Hualien_Pintung</strain>
    </source>
</reference>
<feature type="compositionally biased region" description="Basic and acidic residues" evidence="7">
    <location>
        <begin position="123"/>
        <end position="134"/>
    </location>
</feature>
<organism evidence="8 9">
    <name type="scientific">Mycena chlorophos</name>
    <name type="common">Agaric fungus</name>
    <name type="synonym">Agaricus chlorophos</name>
    <dbReference type="NCBI Taxonomy" id="658473"/>
    <lineage>
        <taxon>Eukaryota</taxon>
        <taxon>Fungi</taxon>
        <taxon>Dikarya</taxon>
        <taxon>Basidiomycota</taxon>
        <taxon>Agaricomycotina</taxon>
        <taxon>Agaricomycetes</taxon>
        <taxon>Agaricomycetidae</taxon>
        <taxon>Agaricales</taxon>
        <taxon>Marasmiineae</taxon>
        <taxon>Mycenaceae</taxon>
        <taxon>Mycena</taxon>
    </lineage>
</organism>
<dbReference type="OrthoDB" id="1421013at2759"/>
<evidence type="ECO:0000256" key="1">
    <source>
        <dbReference type="ARBA" id="ARBA00004123"/>
    </source>
</evidence>
<dbReference type="GO" id="GO:0010468">
    <property type="term" value="P:regulation of gene expression"/>
    <property type="evidence" value="ECO:0007669"/>
    <property type="project" value="TreeGrafter"/>
</dbReference>
<feature type="compositionally biased region" description="Basic and acidic residues" evidence="7">
    <location>
        <begin position="268"/>
        <end position="277"/>
    </location>
</feature>
<accession>A0A8H6SNZ0</accession>
<protein>
    <recommendedName>
        <fullName evidence="6">Exosome complex protein</fullName>
    </recommendedName>
</protein>
<keyword evidence="5 6" id="KW-0539">Nucleus</keyword>
<feature type="region of interest" description="Disordered" evidence="7">
    <location>
        <begin position="117"/>
        <end position="288"/>
    </location>
</feature>
<keyword evidence="9" id="KW-1185">Reference proteome</keyword>
<evidence type="ECO:0000256" key="7">
    <source>
        <dbReference type="SAM" id="MobiDB-lite"/>
    </source>
</evidence>
<sequence length="288" mass="31362">MTTDTTKLKAKIGALDASLTSLEDALEPLLQQSLPETTVGLTPLEQAKLQTLVPYLVYDLIFIYLKAQGVDPMSHPVVAELNRVKEYFAKISAAENPETRSTQLDKGAATRFIKHAITQATTNDKDKDAARDESAAGPSTSASTSTPRVPPKVTDKMRERAAYERELKAKQDSESEDDDLEVMDGDEDLGPPMVEEAPSKKKKNKGNAKAVDPEPEPAPVAGSKRRRPAIDPFAASGFGDDEPTPASKTDIAEGEGSSKKKKKKQKKEKKDEEEGSKSPKKKKKKTEV</sequence>
<dbReference type="InterPro" id="IPR007146">
    <property type="entry name" value="Sas10/Utp3/C1D"/>
</dbReference>
<name>A0A8H6SNZ0_MYCCL</name>
<dbReference type="GO" id="GO:0000178">
    <property type="term" value="C:exosome (RNase complex)"/>
    <property type="evidence" value="ECO:0007669"/>
    <property type="project" value="TreeGrafter"/>
</dbReference>
<evidence type="ECO:0000256" key="3">
    <source>
        <dbReference type="ARBA" id="ARBA00022552"/>
    </source>
</evidence>
<dbReference type="GO" id="GO:0000460">
    <property type="term" value="P:maturation of 5.8S rRNA"/>
    <property type="evidence" value="ECO:0007669"/>
    <property type="project" value="TreeGrafter"/>
</dbReference>
<dbReference type="GO" id="GO:0003677">
    <property type="term" value="F:DNA binding"/>
    <property type="evidence" value="ECO:0007669"/>
    <property type="project" value="TreeGrafter"/>
</dbReference>
<dbReference type="PANTHER" id="PTHR15341">
    <property type="entry name" value="SUN-COR STEROID HORMONE RECEPTOR CO-REPRESSOR"/>
    <property type="match status" value="1"/>
</dbReference>
<evidence type="ECO:0000256" key="5">
    <source>
        <dbReference type="ARBA" id="ARBA00023242"/>
    </source>
</evidence>
<dbReference type="EMBL" id="JACAZE010000012">
    <property type="protein sequence ID" value="KAF7302498.1"/>
    <property type="molecule type" value="Genomic_DNA"/>
</dbReference>
<keyword evidence="3 6" id="KW-0698">rRNA processing</keyword>
<comment type="function">
    <text evidence="6">Required for exosome-dependent processing of pre-rRNA and small nucleolar RNA (snRNA) precursors. Involved in processing of 35S pre-rRNA at the A0, A1 and A2 sites.</text>
</comment>
<feature type="compositionally biased region" description="Basic and acidic residues" evidence="7">
    <location>
        <begin position="153"/>
        <end position="173"/>
    </location>
</feature>
<gene>
    <name evidence="8" type="ORF">HMN09_00884100</name>
</gene>
<comment type="caution">
    <text evidence="8">The sequence shown here is derived from an EMBL/GenBank/DDBJ whole genome shotgun (WGS) entry which is preliminary data.</text>
</comment>
<proteinExistence type="inferred from homology"/>
<dbReference type="PANTHER" id="PTHR15341:SF3">
    <property type="entry name" value="NUCLEAR NUCLEIC ACID-BINDING PROTEIN C1D"/>
    <property type="match status" value="1"/>
</dbReference>
<evidence type="ECO:0000313" key="9">
    <source>
        <dbReference type="Proteomes" id="UP000613580"/>
    </source>
</evidence>